<comment type="similarity">
    <text evidence="6">Belongs to the RnfG family.</text>
</comment>
<name>A0A0H3A5F2_NITV4</name>
<evidence type="ECO:0000256" key="5">
    <source>
        <dbReference type="ARBA" id="ARBA00022982"/>
    </source>
</evidence>
<dbReference type="NCBIfam" id="NF045876">
    <property type="entry name" value="RnfG_DVU2794"/>
    <property type="match status" value="1"/>
</dbReference>
<evidence type="ECO:0000256" key="3">
    <source>
        <dbReference type="ARBA" id="ARBA00022630"/>
    </source>
</evidence>
<keyword evidence="6 7" id="KW-0472">Membrane</keyword>
<comment type="subcellular location">
    <subcellularLocation>
        <location evidence="6">Cell inner membrane</location>
        <topology evidence="6">Single-pass membrane protein</topology>
    </subcellularLocation>
</comment>
<keyword evidence="4 6" id="KW-0288">FMN</keyword>
<dbReference type="HAMAP" id="MF_00479">
    <property type="entry name" value="RsxG_RnfG"/>
    <property type="match status" value="1"/>
</dbReference>
<feature type="domain" description="FMN-binding" evidence="8">
    <location>
        <begin position="94"/>
        <end position="179"/>
    </location>
</feature>
<keyword evidence="6" id="KW-1278">Translocase</keyword>
<keyword evidence="6 7" id="KW-1133">Transmembrane helix</keyword>
<evidence type="ECO:0000256" key="7">
    <source>
        <dbReference type="SAM" id="Phobius"/>
    </source>
</evidence>
<dbReference type="KEGG" id="dvl:Dvul_0520"/>
<dbReference type="GO" id="GO:0010181">
    <property type="term" value="F:FMN binding"/>
    <property type="evidence" value="ECO:0007669"/>
    <property type="project" value="InterPro"/>
</dbReference>
<dbReference type="Proteomes" id="UP000009173">
    <property type="component" value="Chromosome"/>
</dbReference>
<dbReference type="GO" id="GO:0005886">
    <property type="term" value="C:plasma membrane"/>
    <property type="evidence" value="ECO:0007669"/>
    <property type="project" value="UniProtKB-SubCell"/>
</dbReference>
<keyword evidence="1 6" id="KW-0813">Transport</keyword>
<evidence type="ECO:0000256" key="2">
    <source>
        <dbReference type="ARBA" id="ARBA00022553"/>
    </source>
</evidence>
<dbReference type="GO" id="GO:0009055">
    <property type="term" value="F:electron transfer activity"/>
    <property type="evidence" value="ECO:0007669"/>
    <property type="project" value="InterPro"/>
</dbReference>
<feature type="transmembrane region" description="Helical" evidence="7">
    <location>
        <begin position="7"/>
        <end position="25"/>
    </location>
</feature>
<dbReference type="HOGENOM" id="CLU_077882_1_1_7"/>
<dbReference type="RefSeq" id="WP_010940060.1">
    <property type="nucleotide sequence ID" value="NC_008751.1"/>
</dbReference>
<dbReference type="PANTHER" id="PTHR36118">
    <property type="entry name" value="ION-TRANSLOCATING OXIDOREDUCTASE COMPLEX SUBUNIT G"/>
    <property type="match status" value="1"/>
</dbReference>
<evidence type="ECO:0000259" key="8">
    <source>
        <dbReference type="SMART" id="SM00900"/>
    </source>
</evidence>
<keyword evidence="3 6" id="KW-0285">Flavoprotein</keyword>
<evidence type="ECO:0000256" key="1">
    <source>
        <dbReference type="ARBA" id="ARBA00022448"/>
    </source>
</evidence>
<dbReference type="InterPro" id="IPR007329">
    <property type="entry name" value="FMN-bd"/>
</dbReference>
<dbReference type="SMART" id="SM00900">
    <property type="entry name" value="FMN_bind"/>
    <property type="match status" value="1"/>
</dbReference>
<proteinExistence type="inferred from homology"/>
<reference evidence="10" key="1">
    <citation type="journal article" date="2009" name="Environ. Microbiol.">
        <title>Contribution of mobile genetic elements to Desulfovibrio vulgaris genome plasticity.</title>
        <authorList>
            <person name="Walker C.B."/>
            <person name="Stolyar S."/>
            <person name="Chivian D."/>
            <person name="Pinel N."/>
            <person name="Gabster J.A."/>
            <person name="Dehal P.S."/>
            <person name="He Z."/>
            <person name="Yang Z.K."/>
            <person name="Yen H.C."/>
            <person name="Zhou J."/>
            <person name="Wall J.D."/>
            <person name="Hazen T.C."/>
            <person name="Arkin A.P."/>
            <person name="Stahl D.A."/>
        </authorList>
    </citation>
    <scope>NUCLEOTIDE SEQUENCE [LARGE SCALE GENOMIC DNA]</scope>
    <source>
        <strain evidence="10">DP4</strain>
    </source>
</reference>
<dbReference type="EC" id="7.-.-.-" evidence="6"/>
<comment type="function">
    <text evidence="6">Part of a membrane-bound complex that couples electron transfer with translocation of ions across the membrane.</text>
</comment>
<keyword evidence="6 7" id="KW-0812">Transmembrane</keyword>
<dbReference type="GO" id="GO:0022900">
    <property type="term" value="P:electron transport chain"/>
    <property type="evidence" value="ECO:0007669"/>
    <property type="project" value="UniProtKB-UniRule"/>
</dbReference>
<keyword evidence="6" id="KW-0997">Cell inner membrane</keyword>
<evidence type="ECO:0000313" key="9">
    <source>
        <dbReference type="EMBL" id="ABM27543.1"/>
    </source>
</evidence>
<comment type="cofactor">
    <cofactor evidence="6">
        <name>FMN</name>
        <dbReference type="ChEBI" id="CHEBI:58210"/>
    </cofactor>
</comment>
<evidence type="ECO:0000256" key="6">
    <source>
        <dbReference type="HAMAP-Rule" id="MF_00479"/>
    </source>
</evidence>
<organism evidence="9 10">
    <name type="scientific">Nitratidesulfovibrio vulgaris (strain DP4)</name>
    <name type="common">Desulfovibrio vulgaris</name>
    <dbReference type="NCBI Taxonomy" id="391774"/>
    <lineage>
        <taxon>Bacteria</taxon>
        <taxon>Pseudomonadati</taxon>
        <taxon>Thermodesulfobacteriota</taxon>
        <taxon>Desulfovibrionia</taxon>
        <taxon>Desulfovibrionales</taxon>
        <taxon>Desulfovibrionaceae</taxon>
        <taxon>Nitratidesulfovibrio</taxon>
    </lineage>
</organism>
<keyword evidence="6" id="KW-1003">Cell membrane</keyword>
<gene>
    <name evidence="6" type="primary">rnfG</name>
    <name evidence="9" type="ordered locus">Dvul_0520</name>
</gene>
<accession>A0A0H3A5F2</accession>
<sequence length="191" mass="20111" precursor="true">MRDIIKMIVVLSGICGIAGFALSYLKMSTAPRIEEQVMTYVQGPAILKVFTDIDNSPIADRRKFTLPDGKQVTVFPGRKGGKLIGVAIEDFGKGFGGDVGIMVGFDVSRDTLVGIGVTTMKETPGLGTLIAEPSFTEQFMGKPIDSKLKSQGGPIDAVSGATISSTGAVTALGNAAKVYTQLKPEIVKAWP</sequence>
<dbReference type="PANTHER" id="PTHR36118:SF1">
    <property type="entry name" value="ION-TRANSLOCATING OXIDOREDUCTASE COMPLEX SUBUNIT G"/>
    <property type="match status" value="1"/>
</dbReference>
<dbReference type="EMBL" id="CP000527">
    <property type="protein sequence ID" value="ABM27543.1"/>
    <property type="molecule type" value="Genomic_DNA"/>
</dbReference>
<dbReference type="PIRSF" id="PIRSF006091">
    <property type="entry name" value="E_trnsport_RnfG"/>
    <property type="match status" value="1"/>
</dbReference>
<dbReference type="InterPro" id="IPR010209">
    <property type="entry name" value="Ion_transpt_RnfG/RsxG"/>
</dbReference>
<dbReference type="Pfam" id="PF04205">
    <property type="entry name" value="FMN_bind"/>
    <property type="match status" value="1"/>
</dbReference>
<dbReference type="AlphaFoldDB" id="A0A0H3A5F2"/>
<keyword evidence="2 6" id="KW-0597">Phosphoprotein</keyword>
<evidence type="ECO:0000313" key="10">
    <source>
        <dbReference type="Proteomes" id="UP000009173"/>
    </source>
</evidence>
<evidence type="ECO:0000256" key="4">
    <source>
        <dbReference type="ARBA" id="ARBA00022643"/>
    </source>
</evidence>
<keyword evidence="5 6" id="KW-0249">Electron transport</keyword>
<protein>
    <recommendedName>
        <fullName evidence="6">Ion-translocating oxidoreductase complex subunit G</fullName>
        <ecNumber evidence="6">7.-.-.-</ecNumber>
    </recommendedName>
    <alternativeName>
        <fullName evidence="6">Rnf electron transport complex subunit G</fullName>
    </alternativeName>
</protein>
<comment type="subunit">
    <text evidence="6">The complex is composed of six subunits: RnfA, RnfB, RnfC, RnfD, RnfE and RnfG.</text>
</comment>
<dbReference type="SMR" id="A0A0H3A5F2"/>
<feature type="modified residue" description="FMN phosphoryl threonine" evidence="6">
    <location>
        <position position="162"/>
    </location>
</feature>